<evidence type="ECO:0000313" key="2">
    <source>
        <dbReference type="Proteomes" id="UP001218188"/>
    </source>
</evidence>
<comment type="caution">
    <text evidence="1">The sequence shown here is derived from an EMBL/GenBank/DDBJ whole genome shotgun (WGS) entry which is preliminary data.</text>
</comment>
<dbReference type="AlphaFoldDB" id="A0AAD6WSP1"/>
<dbReference type="EMBL" id="JARJCM010000290">
    <property type="protein sequence ID" value="KAJ7019554.1"/>
    <property type="molecule type" value="Genomic_DNA"/>
</dbReference>
<proteinExistence type="predicted"/>
<sequence>MGFDKNSFPPKALKFREWHKILTRYSAKVKPSQFIESGCAVCGYLIPMKYLTPLAD</sequence>
<reference evidence="1" key="1">
    <citation type="submission" date="2023-03" db="EMBL/GenBank/DDBJ databases">
        <title>Massive genome expansion in bonnet fungi (Mycena s.s.) driven by repeated elements and novel gene families across ecological guilds.</title>
        <authorList>
            <consortium name="Lawrence Berkeley National Laboratory"/>
            <person name="Harder C.B."/>
            <person name="Miyauchi S."/>
            <person name="Viragh M."/>
            <person name="Kuo A."/>
            <person name="Thoen E."/>
            <person name="Andreopoulos B."/>
            <person name="Lu D."/>
            <person name="Skrede I."/>
            <person name="Drula E."/>
            <person name="Henrissat B."/>
            <person name="Morin E."/>
            <person name="Kohler A."/>
            <person name="Barry K."/>
            <person name="LaButti K."/>
            <person name="Morin E."/>
            <person name="Salamov A."/>
            <person name="Lipzen A."/>
            <person name="Mereny Z."/>
            <person name="Hegedus B."/>
            <person name="Baldrian P."/>
            <person name="Stursova M."/>
            <person name="Weitz H."/>
            <person name="Taylor A."/>
            <person name="Grigoriev I.V."/>
            <person name="Nagy L.G."/>
            <person name="Martin F."/>
            <person name="Kauserud H."/>
        </authorList>
    </citation>
    <scope>NUCLEOTIDE SEQUENCE</scope>
    <source>
        <strain evidence="1">CBHHK200</strain>
    </source>
</reference>
<dbReference type="Proteomes" id="UP001218188">
    <property type="component" value="Unassembled WGS sequence"/>
</dbReference>
<keyword evidence="2" id="KW-1185">Reference proteome</keyword>
<gene>
    <name evidence="1" type="ORF">C8F04DRAFT_975511</name>
</gene>
<protein>
    <submittedName>
        <fullName evidence="1">Uncharacterized protein</fullName>
    </submittedName>
</protein>
<evidence type="ECO:0000313" key="1">
    <source>
        <dbReference type="EMBL" id="KAJ7019554.1"/>
    </source>
</evidence>
<accession>A0AAD6WSP1</accession>
<name>A0AAD6WSP1_9AGAR</name>
<organism evidence="1 2">
    <name type="scientific">Mycena alexandri</name>
    <dbReference type="NCBI Taxonomy" id="1745969"/>
    <lineage>
        <taxon>Eukaryota</taxon>
        <taxon>Fungi</taxon>
        <taxon>Dikarya</taxon>
        <taxon>Basidiomycota</taxon>
        <taxon>Agaricomycotina</taxon>
        <taxon>Agaricomycetes</taxon>
        <taxon>Agaricomycetidae</taxon>
        <taxon>Agaricales</taxon>
        <taxon>Marasmiineae</taxon>
        <taxon>Mycenaceae</taxon>
        <taxon>Mycena</taxon>
    </lineage>
</organism>
<feature type="non-terminal residue" evidence="1">
    <location>
        <position position="56"/>
    </location>
</feature>